<dbReference type="Proteomes" id="UP000634672">
    <property type="component" value="Unassembled WGS sequence"/>
</dbReference>
<accession>A0ABR7H7G2</accession>
<organism evidence="1 2">
    <name type="scientific">Hungatella hominis</name>
    <dbReference type="NCBI Taxonomy" id="2763050"/>
    <lineage>
        <taxon>Bacteria</taxon>
        <taxon>Bacillati</taxon>
        <taxon>Bacillota</taxon>
        <taxon>Clostridia</taxon>
        <taxon>Lachnospirales</taxon>
        <taxon>Lachnospiraceae</taxon>
        <taxon>Hungatella</taxon>
    </lineage>
</organism>
<protein>
    <submittedName>
        <fullName evidence="1">Uncharacterized protein</fullName>
    </submittedName>
</protein>
<sequence length="101" mass="11355">MADFLNEFVKTVMDEIIQTDYPHIRHPALLYAQVKEIMSQGGQSCVTLQVLTEMKEPDDRFPLLPCVRTGFDLQAGETVIIGLLYGGCVPYIFGRCLDDSK</sequence>
<evidence type="ECO:0000313" key="2">
    <source>
        <dbReference type="Proteomes" id="UP000634672"/>
    </source>
</evidence>
<proteinExistence type="predicted"/>
<name>A0ABR7H7G2_9FIRM</name>
<dbReference type="RefSeq" id="WP_187022222.1">
    <property type="nucleotide sequence ID" value="NZ_JACOPB010000006.1"/>
</dbReference>
<gene>
    <name evidence="1" type="ORF">H8S75_14380</name>
</gene>
<evidence type="ECO:0000313" key="1">
    <source>
        <dbReference type="EMBL" id="MBC5709141.1"/>
    </source>
</evidence>
<keyword evidence="2" id="KW-1185">Reference proteome</keyword>
<reference evidence="1 2" key="1">
    <citation type="submission" date="2020-08" db="EMBL/GenBank/DDBJ databases">
        <title>Genome public.</title>
        <authorList>
            <person name="Liu C."/>
            <person name="Sun Q."/>
        </authorList>
    </citation>
    <scope>NUCLEOTIDE SEQUENCE [LARGE SCALE GENOMIC DNA]</scope>
    <source>
        <strain evidence="1 2">NSJ-66</strain>
    </source>
</reference>
<comment type="caution">
    <text evidence="1">The sequence shown here is derived from an EMBL/GenBank/DDBJ whole genome shotgun (WGS) entry which is preliminary data.</text>
</comment>
<dbReference type="EMBL" id="JACOPB010000006">
    <property type="protein sequence ID" value="MBC5709141.1"/>
    <property type="molecule type" value="Genomic_DNA"/>
</dbReference>